<dbReference type="PANTHER" id="PTHR13847">
    <property type="entry name" value="SARCOSINE DEHYDROGENASE-RELATED"/>
    <property type="match status" value="1"/>
</dbReference>
<evidence type="ECO:0000256" key="1">
    <source>
        <dbReference type="ARBA" id="ARBA00009410"/>
    </source>
</evidence>
<keyword evidence="6" id="KW-1185">Reference proteome</keyword>
<dbReference type="InterPro" id="IPR036188">
    <property type="entry name" value="FAD/NAD-bd_sf"/>
</dbReference>
<dbReference type="GO" id="GO:0008718">
    <property type="term" value="F:D-amino-acid dehydrogenase activity"/>
    <property type="evidence" value="ECO:0007669"/>
    <property type="project" value="TreeGrafter"/>
</dbReference>
<keyword evidence="3" id="KW-0472">Membrane</keyword>
<dbReference type="PANTHER" id="PTHR13847:SF280">
    <property type="entry name" value="D-AMINO ACID DEHYDROGENASE"/>
    <property type="match status" value="1"/>
</dbReference>
<keyword evidence="3" id="KW-1133">Transmembrane helix</keyword>
<evidence type="ECO:0000256" key="2">
    <source>
        <dbReference type="ARBA" id="ARBA00023002"/>
    </source>
</evidence>
<name>A0A838B9P4_9HYPH</name>
<comment type="caution">
    <text evidence="5">The sequence shown here is derived from an EMBL/GenBank/DDBJ whole genome shotgun (WGS) entry which is preliminary data.</text>
</comment>
<keyword evidence="2" id="KW-0560">Oxidoreductase</keyword>
<dbReference type="Gene3D" id="3.30.9.10">
    <property type="entry name" value="D-Amino Acid Oxidase, subunit A, domain 2"/>
    <property type="match status" value="1"/>
</dbReference>
<evidence type="ECO:0000256" key="3">
    <source>
        <dbReference type="SAM" id="Phobius"/>
    </source>
</evidence>
<keyword evidence="3" id="KW-0812">Transmembrane</keyword>
<sequence length="411" mass="44459">MNRRFDTVIIGGGIVGASAAYYLAKSGKSVVLVEKGRINGEQSSRGWGIIGTQGRNPLEIPLMLDSLEIWRGLEDELGDGVGWNERGQVSLFSNDSGRRRSEAFMAVARQFGLTTQLVGPKEVVGLLPHTKPQGCLGALYTPTDGSADQQLAATAFARAAAGYGAVIWENTAARAIDVWGEVVCGVDTEQGRLGCQNIVVAAGCWTSLLLKPLGISHPSLWIRGSVGRSTVVSCFVKLAVSCDKYAYLQSPDGRLNLAAVHEPMHDLMLQSRPELLRLHKLKQKKIKLGLGRPMVRSIMGDFDGFVTHRSLDPAPDLNALKRAADAFHTEHPATDPIQFERSWAGYMDYTPDELPIIEAVAEPRGLFVAAGLGSQGFGIAPAVGRSISDLIIRGDTDRDLSPFRSRRFGHD</sequence>
<evidence type="ECO:0000313" key="6">
    <source>
        <dbReference type="Proteomes" id="UP000558284"/>
    </source>
</evidence>
<dbReference type="Pfam" id="PF01266">
    <property type="entry name" value="DAO"/>
    <property type="match status" value="1"/>
</dbReference>
<feature type="transmembrane region" description="Helical" evidence="3">
    <location>
        <begin position="7"/>
        <end position="24"/>
    </location>
</feature>
<dbReference type="GO" id="GO:0055130">
    <property type="term" value="P:D-alanine catabolic process"/>
    <property type="evidence" value="ECO:0007669"/>
    <property type="project" value="TreeGrafter"/>
</dbReference>
<dbReference type="Gene3D" id="3.50.50.60">
    <property type="entry name" value="FAD/NAD(P)-binding domain"/>
    <property type="match status" value="1"/>
</dbReference>
<dbReference type="GO" id="GO:0005737">
    <property type="term" value="C:cytoplasm"/>
    <property type="evidence" value="ECO:0007669"/>
    <property type="project" value="TreeGrafter"/>
</dbReference>
<evidence type="ECO:0000313" key="5">
    <source>
        <dbReference type="EMBL" id="MBA1142394.1"/>
    </source>
</evidence>
<dbReference type="AlphaFoldDB" id="A0A838B9P4"/>
<proteinExistence type="inferred from homology"/>
<accession>A0A838B9P4</accession>
<dbReference type="InterPro" id="IPR006076">
    <property type="entry name" value="FAD-dep_OxRdtase"/>
</dbReference>
<reference evidence="5 6" key="1">
    <citation type="submission" date="2020-07" db="EMBL/GenBank/DDBJ databases">
        <title>Definition of the novel symbiovar canariense within Mesorhizobium novociceri, a new species of genus Mesorhizobium nodulating Cicer canariense in the Caldera de Taburiente National Park (La Palma, Canary Islands).</title>
        <authorList>
            <person name="Leon-Barrios M."/>
            <person name="Perez-Yepez J."/>
            <person name="Flores-Felix J.D."/>
            <person name="Ramirez-Baena M.H."/>
            <person name="Pulido-Suarez L."/>
            <person name="Igual J.M."/>
            <person name="Velazquez E."/>
            <person name="Peix A."/>
        </authorList>
    </citation>
    <scope>NUCLEOTIDE SEQUENCE [LARGE SCALE GENOMIC DNA]</scope>
    <source>
        <strain evidence="5 6">CCANP35</strain>
    </source>
</reference>
<comment type="similarity">
    <text evidence="1">Belongs to the DadA oxidoreductase family.</text>
</comment>
<gene>
    <name evidence="5" type="ORF">H0241_19305</name>
</gene>
<dbReference type="EMBL" id="JACDTY010000009">
    <property type="protein sequence ID" value="MBA1142394.1"/>
    <property type="molecule type" value="Genomic_DNA"/>
</dbReference>
<feature type="domain" description="FAD dependent oxidoreductase" evidence="4">
    <location>
        <begin position="6"/>
        <end position="390"/>
    </location>
</feature>
<evidence type="ECO:0000259" key="4">
    <source>
        <dbReference type="Pfam" id="PF01266"/>
    </source>
</evidence>
<dbReference type="SUPFAM" id="SSF51905">
    <property type="entry name" value="FAD/NAD(P)-binding domain"/>
    <property type="match status" value="1"/>
</dbReference>
<organism evidence="5 6">
    <name type="scientific">Mesorhizobium neociceri</name>
    <dbReference type="NCBI Taxonomy" id="1307853"/>
    <lineage>
        <taxon>Bacteria</taxon>
        <taxon>Pseudomonadati</taxon>
        <taxon>Pseudomonadota</taxon>
        <taxon>Alphaproteobacteria</taxon>
        <taxon>Hyphomicrobiales</taxon>
        <taxon>Phyllobacteriaceae</taxon>
        <taxon>Mesorhizobium</taxon>
    </lineage>
</organism>
<protein>
    <submittedName>
        <fullName evidence="5">FAD-binding oxidoreductase</fullName>
    </submittedName>
</protein>
<dbReference type="RefSeq" id="WP_181059204.1">
    <property type="nucleotide sequence ID" value="NZ_JACDTY010000009.1"/>
</dbReference>
<dbReference type="GO" id="GO:0005886">
    <property type="term" value="C:plasma membrane"/>
    <property type="evidence" value="ECO:0007669"/>
    <property type="project" value="TreeGrafter"/>
</dbReference>
<dbReference type="Proteomes" id="UP000558284">
    <property type="component" value="Unassembled WGS sequence"/>
</dbReference>